<gene>
    <name evidence="1" type="ORF">K458DRAFT_390894</name>
</gene>
<protein>
    <submittedName>
        <fullName evidence="1">Uncharacterized protein</fullName>
    </submittedName>
</protein>
<proteinExistence type="predicted"/>
<evidence type="ECO:0000313" key="1">
    <source>
        <dbReference type="EMBL" id="KAF2682402.1"/>
    </source>
</evidence>
<dbReference type="EMBL" id="MU005587">
    <property type="protein sequence ID" value="KAF2682402.1"/>
    <property type="molecule type" value="Genomic_DNA"/>
</dbReference>
<keyword evidence="2" id="KW-1185">Reference proteome</keyword>
<sequence>MKAGDQAFSPILSLMGPGPNACGSLCGRSPDGTLHTSNLFTLLNTTPKSQTFSDEHKDEQIASLKTQMRDQSRIIQTLVKAVEGLQIQLSAHRDADQHDLTTLKSKVAKLEGHILPALYRKDEQIAALEFDRKVIGKRVDQLTQKMTA</sequence>
<evidence type="ECO:0000313" key="2">
    <source>
        <dbReference type="Proteomes" id="UP000799291"/>
    </source>
</evidence>
<dbReference type="Proteomes" id="UP000799291">
    <property type="component" value="Unassembled WGS sequence"/>
</dbReference>
<accession>A0A6G1IVX7</accession>
<name>A0A6G1IVX7_9PLEO</name>
<organism evidence="1 2">
    <name type="scientific">Lentithecium fluviatile CBS 122367</name>
    <dbReference type="NCBI Taxonomy" id="1168545"/>
    <lineage>
        <taxon>Eukaryota</taxon>
        <taxon>Fungi</taxon>
        <taxon>Dikarya</taxon>
        <taxon>Ascomycota</taxon>
        <taxon>Pezizomycotina</taxon>
        <taxon>Dothideomycetes</taxon>
        <taxon>Pleosporomycetidae</taxon>
        <taxon>Pleosporales</taxon>
        <taxon>Massarineae</taxon>
        <taxon>Lentitheciaceae</taxon>
        <taxon>Lentithecium</taxon>
    </lineage>
</organism>
<dbReference type="AlphaFoldDB" id="A0A6G1IVX7"/>
<reference evidence="1" key="1">
    <citation type="journal article" date="2020" name="Stud. Mycol.">
        <title>101 Dothideomycetes genomes: a test case for predicting lifestyles and emergence of pathogens.</title>
        <authorList>
            <person name="Haridas S."/>
            <person name="Albert R."/>
            <person name="Binder M."/>
            <person name="Bloem J."/>
            <person name="Labutti K."/>
            <person name="Salamov A."/>
            <person name="Andreopoulos B."/>
            <person name="Baker S."/>
            <person name="Barry K."/>
            <person name="Bills G."/>
            <person name="Bluhm B."/>
            <person name="Cannon C."/>
            <person name="Castanera R."/>
            <person name="Culley D."/>
            <person name="Daum C."/>
            <person name="Ezra D."/>
            <person name="Gonzalez J."/>
            <person name="Henrissat B."/>
            <person name="Kuo A."/>
            <person name="Liang C."/>
            <person name="Lipzen A."/>
            <person name="Lutzoni F."/>
            <person name="Magnuson J."/>
            <person name="Mondo S."/>
            <person name="Nolan M."/>
            <person name="Ohm R."/>
            <person name="Pangilinan J."/>
            <person name="Park H.-J."/>
            <person name="Ramirez L."/>
            <person name="Alfaro M."/>
            <person name="Sun H."/>
            <person name="Tritt A."/>
            <person name="Yoshinaga Y."/>
            <person name="Zwiers L.-H."/>
            <person name="Turgeon B."/>
            <person name="Goodwin S."/>
            <person name="Spatafora J."/>
            <person name="Crous P."/>
            <person name="Grigoriev I."/>
        </authorList>
    </citation>
    <scope>NUCLEOTIDE SEQUENCE</scope>
    <source>
        <strain evidence="1">CBS 122367</strain>
    </source>
</reference>